<organism evidence="2 3">
    <name type="scientific">Nostocoides japonicum T1-X7</name>
    <dbReference type="NCBI Taxonomy" id="1194083"/>
    <lineage>
        <taxon>Bacteria</taxon>
        <taxon>Bacillati</taxon>
        <taxon>Actinomycetota</taxon>
        <taxon>Actinomycetes</taxon>
        <taxon>Micrococcales</taxon>
        <taxon>Intrasporangiaceae</taxon>
        <taxon>Nostocoides</taxon>
    </lineage>
</organism>
<gene>
    <name evidence="2" type="ORF">BN12_910017</name>
</gene>
<accession>A0A077M8R2</accession>
<reference evidence="2 3" key="1">
    <citation type="journal article" date="2013" name="ISME J.">
        <title>A metabolic model for members of the genus Tetrasphaera involved in enhanced biological phosphorus removal.</title>
        <authorList>
            <person name="Kristiansen R."/>
            <person name="Nguyen H.T.T."/>
            <person name="Saunders A.M."/>
            <person name="Nielsen J.L."/>
            <person name="Wimmer R."/>
            <person name="Le V.Q."/>
            <person name="McIlroy S.J."/>
            <person name="Petrovski S."/>
            <person name="Seviour R.J."/>
            <person name="Calteau A."/>
            <person name="Nielsen K.L."/>
            <person name="Nielsen P.H."/>
        </authorList>
    </citation>
    <scope>NUCLEOTIDE SEQUENCE [LARGE SCALE GENOMIC DNA]</scope>
    <source>
        <strain evidence="2 3">T1-X7</strain>
    </source>
</reference>
<dbReference type="EMBL" id="CAJB01000427">
    <property type="protein sequence ID" value="CCH80410.1"/>
    <property type="molecule type" value="Genomic_DNA"/>
</dbReference>
<evidence type="ECO:0000313" key="3">
    <source>
        <dbReference type="Proteomes" id="UP000035721"/>
    </source>
</evidence>
<proteinExistence type="predicted"/>
<dbReference type="Proteomes" id="UP000035721">
    <property type="component" value="Unassembled WGS sequence"/>
</dbReference>
<dbReference type="STRING" id="1194083.BN12_910017"/>
<evidence type="ECO:0000313" key="2">
    <source>
        <dbReference type="EMBL" id="CCH80410.1"/>
    </source>
</evidence>
<protein>
    <submittedName>
        <fullName evidence="2">Uncharacterized protein</fullName>
    </submittedName>
</protein>
<name>A0A077M8R2_9MICO</name>
<sequence>MPGSSRCLWLPARQTRFAHWYELTDGRFLGRARVSRMRAPTGGIEAPRRRRHGPDMGVTRDAPPRVDEPTAT</sequence>
<keyword evidence="3" id="KW-1185">Reference proteome</keyword>
<comment type="caution">
    <text evidence="2">The sequence shown here is derived from an EMBL/GenBank/DDBJ whole genome shotgun (WGS) entry which is preliminary data.</text>
</comment>
<dbReference type="AlphaFoldDB" id="A0A077M8R2"/>
<evidence type="ECO:0000256" key="1">
    <source>
        <dbReference type="SAM" id="MobiDB-lite"/>
    </source>
</evidence>
<feature type="region of interest" description="Disordered" evidence="1">
    <location>
        <begin position="37"/>
        <end position="72"/>
    </location>
</feature>
<feature type="compositionally biased region" description="Basic and acidic residues" evidence="1">
    <location>
        <begin position="62"/>
        <end position="72"/>
    </location>
</feature>